<evidence type="ECO:0000313" key="4">
    <source>
        <dbReference type="Proteomes" id="UP000034050"/>
    </source>
</evidence>
<protein>
    <submittedName>
        <fullName evidence="3">UDP-glucose 4-epimerase</fullName>
    </submittedName>
</protein>
<reference evidence="3 4" key="1">
    <citation type="journal article" date="2015" name="Nature">
        <title>rRNA introns, odd ribosomes, and small enigmatic genomes across a large radiation of phyla.</title>
        <authorList>
            <person name="Brown C.T."/>
            <person name="Hug L.A."/>
            <person name="Thomas B.C."/>
            <person name="Sharon I."/>
            <person name="Castelle C.J."/>
            <person name="Singh A."/>
            <person name="Wilkins M.J."/>
            <person name="Williams K.H."/>
            <person name="Banfield J.F."/>
        </authorList>
    </citation>
    <scope>NUCLEOTIDE SEQUENCE [LARGE SCALE GENOMIC DNA]</scope>
</reference>
<comment type="caution">
    <text evidence="3">The sequence shown here is derived from an EMBL/GenBank/DDBJ whole genome shotgun (WGS) entry which is preliminary data.</text>
</comment>
<evidence type="ECO:0000256" key="1">
    <source>
        <dbReference type="ARBA" id="ARBA00007637"/>
    </source>
</evidence>
<dbReference type="SUPFAM" id="SSF51735">
    <property type="entry name" value="NAD(P)-binding Rossmann-fold domains"/>
    <property type="match status" value="1"/>
</dbReference>
<accession>A0A0G1CPD4</accession>
<dbReference type="Pfam" id="PF01370">
    <property type="entry name" value="Epimerase"/>
    <property type="match status" value="1"/>
</dbReference>
<dbReference type="InterPro" id="IPR036291">
    <property type="entry name" value="NAD(P)-bd_dom_sf"/>
</dbReference>
<evidence type="ECO:0000313" key="3">
    <source>
        <dbReference type="EMBL" id="KKS87429.1"/>
    </source>
</evidence>
<dbReference type="AlphaFoldDB" id="A0A0G1CPD4"/>
<dbReference type="STRING" id="1618446.UV61_C0002G0150"/>
<comment type="similarity">
    <text evidence="1">Belongs to the NAD(P)-dependent epimerase/dehydratase family.</text>
</comment>
<dbReference type="Gene3D" id="3.40.50.720">
    <property type="entry name" value="NAD(P)-binding Rossmann-like Domain"/>
    <property type="match status" value="1"/>
</dbReference>
<sequence length="307" mass="33683">MKILVTGGAGFIGSHIVDAYINLGHEVIVIDNLSTGQKRFLNPKAIFYQVDIRERAQVEEIFATHQPGVLNHHAAQMDVRKSVADPIFDAEVNILGLIHLMEIGRTTGLKQVIFASSGGTVYGEAKQIPTPESAPTLPISPYGISKLASENYLHFYRAIYGIKFAALRYGNVYGPRQNPHGEAGVVAIFCKKLLKQEQPVINGDGEQTRDFVYVKDVVEANVLALNLKQPLIVNIGTGTATSVNTVFDILGRLMQSTLPKKYGPVKPGEQRTSVLETSLAKETLSWSPKFTLERGLSETIAFFENES</sequence>
<gene>
    <name evidence="3" type="ORF">UV61_C0002G0150</name>
</gene>
<dbReference type="PATRIC" id="fig|1618446.3.peg.275"/>
<organism evidence="3 4">
    <name type="scientific">Candidatus Gottesmanbacteria bacterium GW2011_GWB1_43_11</name>
    <dbReference type="NCBI Taxonomy" id="1618446"/>
    <lineage>
        <taxon>Bacteria</taxon>
        <taxon>Candidatus Gottesmaniibacteriota</taxon>
    </lineage>
</organism>
<feature type="domain" description="NAD-dependent epimerase/dehydratase" evidence="2">
    <location>
        <begin position="3"/>
        <end position="236"/>
    </location>
</feature>
<name>A0A0G1CPD4_9BACT</name>
<evidence type="ECO:0000259" key="2">
    <source>
        <dbReference type="Pfam" id="PF01370"/>
    </source>
</evidence>
<dbReference type="InterPro" id="IPR001509">
    <property type="entry name" value="Epimerase_deHydtase"/>
</dbReference>
<dbReference type="EMBL" id="LCFD01000002">
    <property type="protein sequence ID" value="KKS87429.1"/>
    <property type="molecule type" value="Genomic_DNA"/>
</dbReference>
<dbReference type="PANTHER" id="PTHR43000">
    <property type="entry name" value="DTDP-D-GLUCOSE 4,6-DEHYDRATASE-RELATED"/>
    <property type="match status" value="1"/>
</dbReference>
<dbReference type="Gene3D" id="3.90.25.10">
    <property type="entry name" value="UDP-galactose 4-epimerase, domain 1"/>
    <property type="match status" value="1"/>
</dbReference>
<proteinExistence type="inferred from homology"/>
<dbReference type="Proteomes" id="UP000034050">
    <property type="component" value="Unassembled WGS sequence"/>
</dbReference>